<reference evidence="3" key="1">
    <citation type="journal article" date="2019" name="Int. J. Syst. Evol. Microbiol.">
        <title>The Global Catalogue of Microorganisms (GCM) 10K type strain sequencing project: providing services to taxonomists for standard genome sequencing and annotation.</title>
        <authorList>
            <consortium name="The Broad Institute Genomics Platform"/>
            <consortium name="The Broad Institute Genome Sequencing Center for Infectious Disease"/>
            <person name="Wu L."/>
            <person name="Ma J."/>
        </authorList>
    </citation>
    <scope>NUCLEOTIDE SEQUENCE [LARGE SCALE GENOMIC DNA]</scope>
    <source>
        <strain evidence="3">KCTC 42211</strain>
    </source>
</reference>
<accession>A0ABV7UUP0</accession>
<evidence type="ECO:0000313" key="3">
    <source>
        <dbReference type="Proteomes" id="UP001595724"/>
    </source>
</evidence>
<comment type="caution">
    <text evidence="2">The sequence shown here is derived from an EMBL/GenBank/DDBJ whole genome shotgun (WGS) entry which is preliminary data.</text>
</comment>
<dbReference type="RefSeq" id="WP_386709358.1">
    <property type="nucleotide sequence ID" value="NZ_JBHRYF010000008.1"/>
</dbReference>
<dbReference type="Gene3D" id="3.40.50.1110">
    <property type="entry name" value="SGNH hydrolase"/>
    <property type="match status" value="1"/>
</dbReference>
<name>A0ABV7UUP0_9GAMM</name>
<dbReference type="Proteomes" id="UP001595724">
    <property type="component" value="Unassembled WGS sequence"/>
</dbReference>
<protein>
    <submittedName>
        <fullName evidence="2">SGNH/GDSL hydrolase family protein</fullName>
    </submittedName>
</protein>
<evidence type="ECO:0000313" key="2">
    <source>
        <dbReference type="EMBL" id="MFC3660243.1"/>
    </source>
</evidence>
<sequence>MTAIRMTGGPLPPLRALRYLALGDSYTIGEGVGPAGRWPVQLAHALRAEGVMLGDPKIVAATGWTTDELAAALDAFDASHTAVHVPVGAASAAGCSDSAEDQGLAAEAAPTTAEPPRWDFVSLLIGVNDQYRGRGLDAYRAGFAGLLARAIDYARGRADRVLVLSIPDWGVTPFASREGRDGAQVARELDACNASAREACDRHGVAFVDVTAASRELGAAPGMLADDGLHPSAAMYAAWVRLVLPVARGLLA</sequence>
<evidence type="ECO:0000259" key="1">
    <source>
        <dbReference type="Pfam" id="PF13472"/>
    </source>
</evidence>
<dbReference type="EMBL" id="JBHRYF010000008">
    <property type="protein sequence ID" value="MFC3660243.1"/>
    <property type="molecule type" value="Genomic_DNA"/>
</dbReference>
<keyword evidence="2" id="KW-0378">Hydrolase</keyword>
<proteinExistence type="predicted"/>
<keyword evidence="3" id="KW-1185">Reference proteome</keyword>
<dbReference type="InterPro" id="IPR013830">
    <property type="entry name" value="SGNH_hydro"/>
</dbReference>
<feature type="domain" description="SGNH hydrolase-type esterase" evidence="1">
    <location>
        <begin position="21"/>
        <end position="238"/>
    </location>
</feature>
<dbReference type="Pfam" id="PF13472">
    <property type="entry name" value="Lipase_GDSL_2"/>
    <property type="match status" value="1"/>
</dbReference>
<organism evidence="2 3">
    <name type="scientific">Luteimonas notoginsengisoli</name>
    <dbReference type="NCBI Taxonomy" id="1578200"/>
    <lineage>
        <taxon>Bacteria</taxon>
        <taxon>Pseudomonadati</taxon>
        <taxon>Pseudomonadota</taxon>
        <taxon>Gammaproteobacteria</taxon>
        <taxon>Lysobacterales</taxon>
        <taxon>Lysobacteraceae</taxon>
        <taxon>Luteimonas</taxon>
    </lineage>
</organism>
<dbReference type="SUPFAM" id="SSF52266">
    <property type="entry name" value="SGNH hydrolase"/>
    <property type="match status" value="1"/>
</dbReference>
<dbReference type="InterPro" id="IPR036514">
    <property type="entry name" value="SGNH_hydro_sf"/>
</dbReference>
<gene>
    <name evidence="2" type="ORF">ACFOM9_09215</name>
</gene>
<dbReference type="GO" id="GO:0016787">
    <property type="term" value="F:hydrolase activity"/>
    <property type="evidence" value="ECO:0007669"/>
    <property type="project" value="UniProtKB-KW"/>
</dbReference>